<dbReference type="HOGENOM" id="CLU_148206_0_0_1"/>
<proteinExistence type="predicted"/>
<organism evidence="2 3">
    <name type="scientific">Sphaerobolus stellatus (strain SS14)</name>
    <dbReference type="NCBI Taxonomy" id="990650"/>
    <lineage>
        <taxon>Eukaryota</taxon>
        <taxon>Fungi</taxon>
        <taxon>Dikarya</taxon>
        <taxon>Basidiomycota</taxon>
        <taxon>Agaricomycotina</taxon>
        <taxon>Agaricomycetes</taxon>
        <taxon>Phallomycetidae</taxon>
        <taxon>Geastrales</taxon>
        <taxon>Sphaerobolaceae</taxon>
        <taxon>Sphaerobolus</taxon>
    </lineage>
</organism>
<feature type="region of interest" description="Disordered" evidence="1">
    <location>
        <begin position="108"/>
        <end position="145"/>
    </location>
</feature>
<keyword evidence="3" id="KW-1185">Reference proteome</keyword>
<evidence type="ECO:0000313" key="2">
    <source>
        <dbReference type="EMBL" id="KIJ38104.1"/>
    </source>
</evidence>
<name>A0A0C9UT92_SPHS4</name>
<dbReference type="Proteomes" id="UP000054279">
    <property type="component" value="Unassembled WGS sequence"/>
</dbReference>
<gene>
    <name evidence="2" type="ORF">M422DRAFT_33454</name>
</gene>
<sequence>MSSRHTFPYFPLTLTSHPLPTSSPAPNTLFSPTSAYTDIPSTSDPAYDFSGFATTMNTSATSVETIKSPLKDDDTGVTRTQERMGISPARKTIALSGVLTAATQSKFTIPMPTTPTQSPIPAGVGGSKRMRGRLTLQRGGSKGSE</sequence>
<dbReference type="AlphaFoldDB" id="A0A0C9UT92"/>
<accession>A0A0C9UT92</accession>
<reference evidence="2 3" key="1">
    <citation type="submission" date="2014-06" db="EMBL/GenBank/DDBJ databases">
        <title>Evolutionary Origins and Diversification of the Mycorrhizal Mutualists.</title>
        <authorList>
            <consortium name="DOE Joint Genome Institute"/>
            <consortium name="Mycorrhizal Genomics Consortium"/>
            <person name="Kohler A."/>
            <person name="Kuo A."/>
            <person name="Nagy L.G."/>
            <person name="Floudas D."/>
            <person name="Copeland A."/>
            <person name="Barry K.W."/>
            <person name="Cichocki N."/>
            <person name="Veneault-Fourrey C."/>
            <person name="LaButti K."/>
            <person name="Lindquist E.A."/>
            <person name="Lipzen A."/>
            <person name="Lundell T."/>
            <person name="Morin E."/>
            <person name="Murat C."/>
            <person name="Riley R."/>
            <person name="Ohm R."/>
            <person name="Sun H."/>
            <person name="Tunlid A."/>
            <person name="Henrissat B."/>
            <person name="Grigoriev I.V."/>
            <person name="Hibbett D.S."/>
            <person name="Martin F."/>
        </authorList>
    </citation>
    <scope>NUCLEOTIDE SEQUENCE [LARGE SCALE GENOMIC DNA]</scope>
    <source>
        <strain evidence="2 3">SS14</strain>
    </source>
</reference>
<evidence type="ECO:0000313" key="3">
    <source>
        <dbReference type="Proteomes" id="UP000054279"/>
    </source>
</evidence>
<protein>
    <submittedName>
        <fullName evidence="2">Uncharacterized protein</fullName>
    </submittedName>
</protein>
<dbReference type="EMBL" id="KN837163">
    <property type="protein sequence ID" value="KIJ38104.1"/>
    <property type="molecule type" value="Genomic_DNA"/>
</dbReference>
<evidence type="ECO:0000256" key="1">
    <source>
        <dbReference type="SAM" id="MobiDB-lite"/>
    </source>
</evidence>